<dbReference type="InterPro" id="IPR036271">
    <property type="entry name" value="Tet_transcr_reg_TetR-rel_C_sf"/>
</dbReference>
<feature type="domain" description="HTH tetR-type" evidence="4">
    <location>
        <begin position="25"/>
        <end position="85"/>
    </location>
</feature>
<protein>
    <submittedName>
        <fullName evidence="5">TetR family transcriptional regulator</fullName>
    </submittedName>
</protein>
<gene>
    <name evidence="5" type="ORF">M0638_21680</name>
</gene>
<evidence type="ECO:0000259" key="4">
    <source>
        <dbReference type="PROSITE" id="PS50977"/>
    </source>
</evidence>
<dbReference type="Pfam" id="PF17939">
    <property type="entry name" value="TetR_C_30"/>
    <property type="match status" value="1"/>
</dbReference>
<dbReference type="PROSITE" id="PS50977">
    <property type="entry name" value="HTH_TETR_2"/>
    <property type="match status" value="1"/>
</dbReference>
<accession>A0A9X2BVU1</accession>
<sequence length="237" mass="25630">MPTARAAIASDVPPAAGTAGRDAEVPPEQRILLAAIAIFSEHGFDGATLRQITDRARVNLAAVNYYYRSKDELVRRVLERLMGPIQARLAALEACEAAAAPGFPTLEAVIEAMVRPTVTLSRDESGGRPLIRLLLQVRALPRPETARFFQERVDPIVERFVAAIGRARPELARADIFWRYNFALGALMQVLTDSDPSLLRLARQSGGLCDTGDDEAITGQLVAFIVAGFEGPPAGAR</sequence>
<name>A0A9X2BVU1_9PROT</name>
<evidence type="ECO:0000256" key="2">
    <source>
        <dbReference type="PROSITE-ProRule" id="PRU00335"/>
    </source>
</evidence>
<dbReference type="PANTHER" id="PTHR30055:SF181">
    <property type="entry name" value="BLR6905 PROTEIN"/>
    <property type="match status" value="1"/>
</dbReference>
<dbReference type="InterPro" id="IPR001647">
    <property type="entry name" value="HTH_TetR"/>
</dbReference>
<dbReference type="AlphaFoldDB" id="A0A9X2BVU1"/>
<dbReference type="PRINTS" id="PR00455">
    <property type="entry name" value="HTHTETR"/>
</dbReference>
<dbReference type="InterPro" id="IPR050109">
    <property type="entry name" value="HTH-type_TetR-like_transc_reg"/>
</dbReference>
<dbReference type="Pfam" id="PF00440">
    <property type="entry name" value="TetR_N"/>
    <property type="match status" value="1"/>
</dbReference>
<keyword evidence="6" id="KW-1185">Reference proteome</keyword>
<keyword evidence="1 2" id="KW-0238">DNA-binding</keyword>
<reference evidence="5" key="1">
    <citation type="submission" date="2022-04" db="EMBL/GenBank/DDBJ databases">
        <title>Roseomonas acroporae sp. nov., isolated from coral Acropora digitifera.</title>
        <authorList>
            <person name="Sun H."/>
        </authorList>
    </citation>
    <scope>NUCLEOTIDE SEQUENCE</scope>
    <source>
        <strain evidence="5">NAR14</strain>
    </source>
</reference>
<proteinExistence type="predicted"/>
<dbReference type="InterPro" id="IPR041586">
    <property type="entry name" value="PsrA_TetR_C"/>
</dbReference>
<comment type="caution">
    <text evidence="5">The sequence shown here is derived from an EMBL/GenBank/DDBJ whole genome shotgun (WGS) entry which is preliminary data.</text>
</comment>
<evidence type="ECO:0000256" key="1">
    <source>
        <dbReference type="ARBA" id="ARBA00023125"/>
    </source>
</evidence>
<dbReference type="RefSeq" id="WP_248669039.1">
    <property type="nucleotide sequence ID" value="NZ_JALPRX010000102.1"/>
</dbReference>
<dbReference type="EMBL" id="JALPRX010000102">
    <property type="protein sequence ID" value="MCK8786988.1"/>
    <property type="molecule type" value="Genomic_DNA"/>
</dbReference>
<dbReference type="InterPro" id="IPR009057">
    <property type="entry name" value="Homeodomain-like_sf"/>
</dbReference>
<feature type="region of interest" description="Disordered" evidence="3">
    <location>
        <begin position="1"/>
        <end position="23"/>
    </location>
</feature>
<organism evidence="5 6">
    <name type="scientific">Roseomonas acroporae</name>
    <dbReference type="NCBI Taxonomy" id="2937791"/>
    <lineage>
        <taxon>Bacteria</taxon>
        <taxon>Pseudomonadati</taxon>
        <taxon>Pseudomonadota</taxon>
        <taxon>Alphaproteobacteria</taxon>
        <taxon>Acetobacterales</taxon>
        <taxon>Roseomonadaceae</taxon>
        <taxon>Roseomonas</taxon>
    </lineage>
</organism>
<evidence type="ECO:0000313" key="5">
    <source>
        <dbReference type="EMBL" id="MCK8786988.1"/>
    </source>
</evidence>
<feature type="DNA-binding region" description="H-T-H motif" evidence="2">
    <location>
        <begin position="48"/>
        <end position="67"/>
    </location>
</feature>
<evidence type="ECO:0000256" key="3">
    <source>
        <dbReference type="SAM" id="MobiDB-lite"/>
    </source>
</evidence>
<dbReference type="SUPFAM" id="SSF48498">
    <property type="entry name" value="Tetracyclin repressor-like, C-terminal domain"/>
    <property type="match status" value="1"/>
</dbReference>
<dbReference type="GO" id="GO:0000976">
    <property type="term" value="F:transcription cis-regulatory region binding"/>
    <property type="evidence" value="ECO:0007669"/>
    <property type="project" value="TreeGrafter"/>
</dbReference>
<dbReference type="Proteomes" id="UP001139516">
    <property type="component" value="Unassembled WGS sequence"/>
</dbReference>
<dbReference type="SUPFAM" id="SSF46689">
    <property type="entry name" value="Homeodomain-like"/>
    <property type="match status" value="1"/>
</dbReference>
<dbReference type="PANTHER" id="PTHR30055">
    <property type="entry name" value="HTH-TYPE TRANSCRIPTIONAL REGULATOR RUTR"/>
    <property type="match status" value="1"/>
</dbReference>
<dbReference type="Gene3D" id="1.10.357.10">
    <property type="entry name" value="Tetracycline Repressor, domain 2"/>
    <property type="match status" value="1"/>
</dbReference>
<dbReference type="GO" id="GO:0003700">
    <property type="term" value="F:DNA-binding transcription factor activity"/>
    <property type="evidence" value="ECO:0007669"/>
    <property type="project" value="TreeGrafter"/>
</dbReference>
<evidence type="ECO:0000313" key="6">
    <source>
        <dbReference type="Proteomes" id="UP001139516"/>
    </source>
</evidence>